<comment type="caution">
    <text evidence="2">The sequence shown here is derived from an EMBL/GenBank/DDBJ whole genome shotgun (WGS) entry which is preliminary data.</text>
</comment>
<accession>A0ABR7PCW2</accession>
<dbReference type="Gene3D" id="3.40.50.1110">
    <property type="entry name" value="SGNH hydrolase"/>
    <property type="match status" value="1"/>
</dbReference>
<evidence type="ECO:0000313" key="2">
    <source>
        <dbReference type="EMBL" id="MBC8629242.1"/>
    </source>
</evidence>
<keyword evidence="3" id="KW-1185">Reference proteome</keyword>
<dbReference type="RefSeq" id="WP_118701386.1">
    <property type="nucleotide sequence ID" value="NZ_DAWEED010000002.1"/>
</dbReference>
<protein>
    <submittedName>
        <fullName evidence="2">Lipase</fullName>
    </submittedName>
</protein>
<dbReference type="Proteomes" id="UP000661649">
    <property type="component" value="Unassembled WGS sequence"/>
</dbReference>
<feature type="domain" description="SGNH hydrolase-type esterase" evidence="1">
    <location>
        <begin position="6"/>
        <end position="190"/>
    </location>
</feature>
<dbReference type="SUPFAM" id="SSF52266">
    <property type="entry name" value="SGNH hydrolase"/>
    <property type="match status" value="1"/>
</dbReference>
<evidence type="ECO:0000259" key="1">
    <source>
        <dbReference type="Pfam" id="PF13472"/>
    </source>
</evidence>
<dbReference type="EMBL" id="JACRTP010000004">
    <property type="protein sequence ID" value="MBC8629242.1"/>
    <property type="molecule type" value="Genomic_DNA"/>
</dbReference>
<dbReference type="InterPro" id="IPR036514">
    <property type="entry name" value="SGNH_hydro_sf"/>
</dbReference>
<sequence>MGVIVFLGDSITDAGRTTSCPPLGNGYVKGFADSVSQNWNVLNQGVDGYITERIAEDLHKDCIAFHPNYVSILVGINDVGLIAEADTTEHEKLYMLEDSIRAYHEMLFDLSRETQAEIITLEPFIFPKDGKYENWVPWQKKMSKNIRKLARNYHARFISVQEPLNREIERLGHDAITTDCIHLTAKGHEILAKIVRDGFGL</sequence>
<organism evidence="2 3">
    <name type="scientific">Blautia stercoris</name>
    <dbReference type="NCBI Taxonomy" id="871664"/>
    <lineage>
        <taxon>Bacteria</taxon>
        <taxon>Bacillati</taxon>
        <taxon>Bacillota</taxon>
        <taxon>Clostridia</taxon>
        <taxon>Lachnospirales</taxon>
        <taxon>Lachnospiraceae</taxon>
        <taxon>Blautia</taxon>
    </lineage>
</organism>
<gene>
    <name evidence="2" type="ORF">H8712_11560</name>
</gene>
<dbReference type="InterPro" id="IPR051532">
    <property type="entry name" value="Ester_Hydrolysis_Enzymes"/>
</dbReference>
<dbReference type="Pfam" id="PF13472">
    <property type="entry name" value="Lipase_GDSL_2"/>
    <property type="match status" value="1"/>
</dbReference>
<reference evidence="2 3" key="1">
    <citation type="submission" date="2020-08" db="EMBL/GenBank/DDBJ databases">
        <title>Genome public.</title>
        <authorList>
            <person name="Liu C."/>
            <person name="Sun Q."/>
        </authorList>
    </citation>
    <scope>NUCLEOTIDE SEQUENCE [LARGE SCALE GENOMIC DNA]</scope>
    <source>
        <strain evidence="2 3">3_YM_SP_D4_24.mj</strain>
    </source>
</reference>
<name>A0ABR7PCW2_9FIRM</name>
<proteinExistence type="predicted"/>
<dbReference type="InterPro" id="IPR013830">
    <property type="entry name" value="SGNH_hydro"/>
</dbReference>
<dbReference type="PANTHER" id="PTHR30383:SF5">
    <property type="entry name" value="SGNH HYDROLASE-TYPE ESTERASE DOMAIN-CONTAINING PROTEIN"/>
    <property type="match status" value="1"/>
</dbReference>
<evidence type="ECO:0000313" key="3">
    <source>
        <dbReference type="Proteomes" id="UP000661649"/>
    </source>
</evidence>
<dbReference type="PANTHER" id="PTHR30383">
    <property type="entry name" value="THIOESTERASE 1/PROTEASE 1/LYSOPHOSPHOLIPASE L1"/>
    <property type="match status" value="1"/>
</dbReference>
<dbReference type="InterPro" id="IPR008265">
    <property type="entry name" value="Lipase_GDSL_AS"/>
</dbReference>
<dbReference type="PROSITE" id="PS01098">
    <property type="entry name" value="LIPASE_GDSL_SER"/>
    <property type="match status" value="1"/>
</dbReference>